<gene>
    <name evidence="1" type="ORF">M408DRAFT_328763</name>
</gene>
<dbReference type="HOGENOM" id="CLU_2980544_0_0_1"/>
<reference evidence="1 2" key="1">
    <citation type="submission" date="2014-04" db="EMBL/GenBank/DDBJ databases">
        <authorList>
            <consortium name="DOE Joint Genome Institute"/>
            <person name="Kuo A."/>
            <person name="Zuccaro A."/>
            <person name="Kohler A."/>
            <person name="Nagy L.G."/>
            <person name="Floudas D."/>
            <person name="Copeland A."/>
            <person name="Barry K.W."/>
            <person name="Cichocki N."/>
            <person name="Veneault-Fourrey C."/>
            <person name="LaButti K."/>
            <person name="Lindquist E.A."/>
            <person name="Lipzen A."/>
            <person name="Lundell T."/>
            <person name="Morin E."/>
            <person name="Murat C."/>
            <person name="Sun H."/>
            <person name="Tunlid A."/>
            <person name="Henrissat B."/>
            <person name="Grigoriev I.V."/>
            <person name="Hibbett D.S."/>
            <person name="Martin F."/>
            <person name="Nordberg H.P."/>
            <person name="Cantor M.N."/>
            <person name="Hua S.X."/>
        </authorList>
    </citation>
    <scope>NUCLEOTIDE SEQUENCE [LARGE SCALE GENOMIC DNA]</scope>
    <source>
        <strain evidence="1 2">MAFF 305830</strain>
    </source>
</reference>
<dbReference type="EMBL" id="KN824288">
    <property type="protein sequence ID" value="KIM29507.1"/>
    <property type="molecule type" value="Genomic_DNA"/>
</dbReference>
<name>A0A0C2XKD6_SERVB</name>
<proteinExistence type="predicted"/>
<protein>
    <submittedName>
        <fullName evidence="1">Uncharacterized protein</fullName>
    </submittedName>
</protein>
<dbReference type="AlphaFoldDB" id="A0A0C2XKD6"/>
<dbReference type="Proteomes" id="UP000054097">
    <property type="component" value="Unassembled WGS sequence"/>
</dbReference>
<accession>A0A0C2XKD6</accession>
<organism evidence="1 2">
    <name type="scientific">Serendipita vermifera MAFF 305830</name>
    <dbReference type="NCBI Taxonomy" id="933852"/>
    <lineage>
        <taxon>Eukaryota</taxon>
        <taxon>Fungi</taxon>
        <taxon>Dikarya</taxon>
        <taxon>Basidiomycota</taxon>
        <taxon>Agaricomycotina</taxon>
        <taxon>Agaricomycetes</taxon>
        <taxon>Sebacinales</taxon>
        <taxon>Serendipitaceae</taxon>
        <taxon>Serendipita</taxon>
    </lineage>
</organism>
<keyword evidence="2" id="KW-1185">Reference proteome</keyword>
<sequence length="58" mass="6440">MSICDLVEPGNKGSRAEGNRLVGESCSAHNYSRLRCYKHYQEDGALIVPDIVFGQQAR</sequence>
<reference evidence="2" key="2">
    <citation type="submission" date="2015-01" db="EMBL/GenBank/DDBJ databases">
        <title>Evolutionary Origins and Diversification of the Mycorrhizal Mutualists.</title>
        <authorList>
            <consortium name="DOE Joint Genome Institute"/>
            <consortium name="Mycorrhizal Genomics Consortium"/>
            <person name="Kohler A."/>
            <person name="Kuo A."/>
            <person name="Nagy L.G."/>
            <person name="Floudas D."/>
            <person name="Copeland A."/>
            <person name="Barry K.W."/>
            <person name="Cichocki N."/>
            <person name="Veneault-Fourrey C."/>
            <person name="LaButti K."/>
            <person name="Lindquist E.A."/>
            <person name="Lipzen A."/>
            <person name="Lundell T."/>
            <person name="Morin E."/>
            <person name="Murat C."/>
            <person name="Riley R."/>
            <person name="Ohm R."/>
            <person name="Sun H."/>
            <person name="Tunlid A."/>
            <person name="Henrissat B."/>
            <person name="Grigoriev I.V."/>
            <person name="Hibbett D.S."/>
            <person name="Martin F."/>
        </authorList>
    </citation>
    <scope>NUCLEOTIDE SEQUENCE [LARGE SCALE GENOMIC DNA]</scope>
    <source>
        <strain evidence="2">MAFF 305830</strain>
    </source>
</reference>
<evidence type="ECO:0000313" key="1">
    <source>
        <dbReference type="EMBL" id="KIM29507.1"/>
    </source>
</evidence>
<evidence type="ECO:0000313" key="2">
    <source>
        <dbReference type="Proteomes" id="UP000054097"/>
    </source>
</evidence>